<feature type="region of interest" description="Disordered" evidence="1">
    <location>
        <begin position="435"/>
        <end position="455"/>
    </location>
</feature>
<name>A0A0H2SPK7_9AGAM</name>
<organism evidence="5 6">
    <name type="scientific">Schizopora paradoxa</name>
    <dbReference type="NCBI Taxonomy" id="27342"/>
    <lineage>
        <taxon>Eukaryota</taxon>
        <taxon>Fungi</taxon>
        <taxon>Dikarya</taxon>
        <taxon>Basidiomycota</taxon>
        <taxon>Agaricomycotina</taxon>
        <taxon>Agaricomycetes</taxon>
        <taxon>Hymenochaetales</taxon>
        <taxon>Schizoporaceae</taxon>
        <taxon>Schizopora</taxon>
    </lineage>
</organism>
<dbReference type="GO" id="GO:0005829">
    <property type="term" value="C:cytosol"/>
    <property type="evidence" value="ECO:0007669"/>
    <property type="project" value="TreeGrafter"/>
</dbReference>
<dbReference type="GO" id="GO:0030246">
    <property type="term" value="F:carbohydrate binding"/>
    <property type="evidence" value="ECO:0007669"/>
    <property type="project" value="InterPro"/>
</dbReference>
<dbReference type="InterPro" id="IPR041371">
    <property type="entry name" value="GH92_N"/>
</dbReference>
<evidence type="ECO:0000256" key="2">
    <source>
        <dbReference type="SAM" id="SignalP"/>
    </source>
</evidence>
<dbReference type="GO" id="GO:0005975">
    <property type="term" value="P:carbohydrate metabolic process"/>
    <property type="evidence" value="ECO:0007669"/>
    <property type="project" value="InterPro"/>
</dbReference>
<feature type="domain" description="Glycosyl hydrolase family 92" evidence="3">
    <location>
        <begin position="270"/>
        <end position="748"/>
    </location>
</feature>
<reference evidence="5 6" key="1">
    <citation type="submission" date="2015-04" db="EMBL/GenBank/DDBJ databases">
        <title>Complete genome sequence of Schizopora paradoxa KUC8140, a cosmopolitan wood degrader in East Asia.</title>
        <authorList>
            <consortium name="DOE Joint Genome Institute"/>
            <person name="Min B."/>
            <person name="Park H."/>
            <person name="Jang Y."/>
            <person name="Kim J.-J."/>
            <person name="Kim K.H."/>
            <person name="Pangilinan J."/>
            <person name="Lipzen A."/>
            <person name="Riley R."/>
            <person name="Grigoriev I.V."/>
            <person name="Spatafora J.W."/>
            <person name="Choi I.-G."/>
        </authorList>
    </citation>
    <scope>NUCLEOTIDE SEQUENCE [LARGE SCALE GENOMIC DNA]</scope>
    <source>
        <strain evidence="5 6">KUC8140</strain>
    </source>
</reference>
<dbReference type="PANTHER" id="PTHR12143">
    <property type="entry name" value="PEPTIDE N-GLYCANASE PNGASE -RELATED"/>
    <property type="match status" value="1"/>
</dbReference>
<dbReference type="InterPro" id="IPR014718">
    <property type="entry name" value="GH-type_carb-bd"/>
</dbReference>
<sequence length="777" mass="84398">MLSTLLLPLLVGGAARAATDLSQYVSPLLGTTGGGNTFPGVTRPWGIIKLGPDLDSGTDAYSGYLSNGVFTGFSLTHESGTGGAPKYGVVSQMPWSGNITNPLLDLTASRTVADQASVGYYLATLNTSTTVELAATEKAGFYRYNFTGAEETRNVVVDMSHVLPSFRGQGLGQNYIAGGIEVFADGHYEANGTYDNGWNRSPDWTIFACGRFNQLPSSMPVFIGTGTTLTAFGQSTSANGTDRLGAVFTFPSNTTTIESRVGISFISSSQACTNLDGEITDQTTLDELVNGTAQAWNDEIFSKITLPNATDADKEILYTMMYGAFIIPSNKTGENPLWNSGEPYYDDTFTLWDLHRCATPLWHVLQPTFYEEYVRSLIDIFRNEGYMPDARSSFFNGRTQGGSNADNVLADAYVKGVRGKVNWSDGYAAMVKDAEVTPVNNDDPQAPDSSTKEGRGALPDWKQFGFITPTFSRAVSRAVEYAVNDFSLYQVAKGLGNTADAAKYLDRSAQWRNHWNPASSSLNFTGFLVPRNADGSFVAQDPRYCGGCYWGDAYYEALPWEYSFGAIHDVATQVNFSGGPEVFLNRLNAFFAPGNNPSNSTGTSQFNFTLNNPSNEPDFAVPSLYHFVGRQDLGVAQSRFVADTYYFDTSSGLPGNSDAGAMETWWLWNAIGLYPLTGQTTFLIHSPRYSMDIDLGSGKTLKITVEGGDQHTAFQVQSLKINGKDWKKNWLTYDDIFERGGTMEFVLGATASTWFTDGQLPPSPGAPGIAPLNITTS</sequence>
<gene>
    <name evidence="5" type="ORF">SCHPADRAFT_818875</name>
</gene>
<feature type="chain" id="PRO_5005202265" description="Glycoside hydrolase family 92 protein" evidence="2">
    <location>
        <begin position="18"/>
        <end position="777"/>
    </location>
</feature>
<dbReference type="Gene3D" id="3.30.2080.10">
    <property type="entry name" value="GH92 mannosidase domain"/>
    <property type="match status" value="1"/>
</dbReference>
<proteinExistence type="predicted"/>
<dbReference type="STRING" id="27342.A0A0H2SPK7"/>
<feature type="domain" description="Glycosyl hydrolase family 92 N-terminal" evidence="4">
    <location>
        <begin position="24"/>
        <end position="264"/>
    </location>
</feature>
<protein>
    <recommendedName>
        <fullName evidence="7">Glycoside hydrolase family 92 protein</fullName>
    </recommendedName>
</protein>
<dbReference type="Gene3D" id="1.20.1050.60">
    <property type="entry name" value="alpha-1,2-mannosidase"/>
    <property type="match status" value="1"/>
</dbReference>
<evidence type="ECO:0000259" key="4">
    <source>
        <dbReference type="Pfam" id="PF17678"/>
    </source>
</evidence>
<dbReference type="Pfam" id="PF07971">
    <property type="entry name" value="Glyco_hydro_92"/>
    <property type="match status" value="1"/>
</dbReference>
<dbReference type="Proteomes" id="UP000053477">
    <property type="component" value="Unassembled WGS sequence"/>
</dbReference>
<accession>A0A0H2SPK7</accession>
<dbReference type="FunFam" id="2.70.98.10:FF:000028">
    <property type="entry name" value="Alpha-1,2-mannosidase family protein (AFU_orthologue AFUA_5G10520)"/>
    <property type="match status" value="1"/>
</dbReference>
<dbReference type="PANTHER" id="PTHR12143:SF44">
    <property type="entry name" value="GLYCOSYL HYDROLASE FAMILY 92 DOMAIN-CONTAINING PROTEIN"/>
    <property type="match status" value="1"/>
</dbReference>
<dbReference type="InterPro" id="IPR050883">
    <property type="entry name" value="PNGase"/>
</dbReference>
<dbReference type="OrthoDB" id="449263at2759"/>
<dbReference type="Gene3D" id="2.70.98.10">
    <property type="match status" value="1"/>
</dbReference>
<dbReference type="NCBIfam" id="TIGR01180">
    <property type="entry name" value="aman2_put"/>
    <property type="match status" value="1"/>
</dbReference>
<dbReference type="SUPFAM" id="SSF48208">
    <property type="entry name" value="Six-hairpin glycosidases"/>
    <property type="match status" value="1"/>
</dbReference>
<feature type="signal peptide" evidence="2">
    <location>
        <begin position="1"/>
        <end position="17"/>
    </location>
</feature>
<dbReference type="EMBL" id="KQ085889">
    <property type="protein sequence ID" value="KLO19001.1"/>
    <property type="molecule type" value="Genomic_DNA"/>
</dbReference>
<keyword evidence="2" id="KW-0732">Signal</keyword>
<evidence type="ECO:0000313" key="6">
    <source>
        <dbReference type="Proteomes" id="UP000053477"/>
    </source>
</evidence>
<dbReference type="InterPro" id="IPR005887">
    <property type="entry name" value="GH92_a_mannosidase_put"/>
</dbReference>
<evidence type="ECO:0000313" key="5">
    <source>
        <dbReference type="EMBL" id="KLO19001.1"/>
    </source>
</evidence>
<dbReference type="FunFam" id="1.20.1050.60:FF:000002">
    <property type="entry name" value="Glycosyl hydrolase family 92"/>
    <property type="match status" value="1"/>
</dbReference>
<keyword evidence="6" id="KW-1185">Reference proteome</keyword>
<evidence type="ECO:0000256" key="1">
    <source>
        <dbReference type="SAM" id="MobiDB-lite"/>
    </source>
</evidence>
<dbReference type="Pfam" id="PF17678">
    <property type="entry name" value="Glyco_hydro_92N"/>
    <property type="match status" value="1"/>
</dbReference>
<dbReference type="GO" id="GO:0006516">
    <property type="term" value="P:glycoprotein catabolic process"/>
    <property type="evidence" value="ECO:0007669"/>
    <property type="project" value="TreeGrafter"/>
</dbReference>
<dbReference type="InterPro" id="IPR012939">
    <property type="entry name" value="Glyco_hydro_92"/>
</dbReference>
<dbReference type="AlphaFoldDB" id="A0A0H2SPK7"/>
<evidence type="ECO:0008006" key="7">
    <source>
        <dbReference type="Google" id="ProtNLM"/>
    </source>
</evidence>
<evidence type="ECO:0000259" key="3">
    <source>
        <dbReference type="Pfam" id="PF07971"/>
    </source>
</evidence>
<dbReference type="GO" id="GO:0000224">
    <property type="term" value="F:peptide-N4-(N-acetyl-beta-glucosaminyl)asparagine amidase activity"/>
    <property type="evidence" value="ECO:0007669"/>
    <property type="project" value="TreeGrafter"/>
</dbReference>
<dbReference type="InterPro" id="IPR008928">
    <property type="entry name" value="6-hairpin_glycosidase_sf"/>
</dbReference>
<dbReference type="GO" id="GO:0005634">
    <property type="term" value="C:nucleus"/>
    <property type="evidence" value="ECO:0007669"/>
    <property type="project" value="TreeGrafter"/>
</dbReference>
<feature type="compositionally biased region" description="Polar residues" evidence="1">
    <location>
        <begin position="438"/>
        <end position="449"/>
    </location>
</feature>
<dbReference type="InParanoid" id="A0A0H2SPK7"/>
<dbReference type="Gene3D" id="1.20.1610.10">
    <property type="entry name" value="alpha-1,2-mannosidases domains"/>
    <property type="match status" value="1"/>
</dbReference>